<dbReference type="AlphaFoldDB" id="A0A8H4LX14"/>
<organism evidence="1 2">
    <name type="scientific">Ophiocordyceps sinensis</name>
    <dbReference type="NCBI Taxonomy" id="72228"/>
    <lineage>
        <taxon>Eukaryota</taxon>
        <taxon>Fungi</taxon>
        <taxon>Dikarya</taxon>
        <taxon>Ascomycota</taxon>
        <taxon>Pezizomycotina</taxon>
        <taxon>Sordariomycetes</taxon>
        <taxon>Hypocreomycetidae</taxon>
        <taxon>Hypocreales</taxon>
        <taxon>Ophiocordycipitaceae</taxon>
        <taxon>Ophiocordyceps</taxon>
    </lineage>
</organism>
<reference evidence="1 2" key="1">
    <citation type="journal article" date="2020" name="Genome Biol. Evol.">
        <title>A new high-quality draft genome assembly of the Chinese cordyceps Ophiocordyceps sinensis.</title>
        <authorList>
            <person name="Shu R."/>
            <person name="Zhang J."/>
            <person name="Meng Q."/>
            <person name="Zhang H."/>
            <person name="Zhou G."/>
            <person name="Li M."/>
            <person name="Wu P."/>
            <person name="Zhao Y."/>
            <person name="Chen C."/>
            <person name="Qin Q."/>
        </authorList>
    </citation>
    <scope>NUCLEOTIDE SEQUENCE [LARGE SCALE GENOMIC DNA]</scope>
    <source>
        <strain evidence="1 2">IOZ07</strain>
    </source>
</reference>
<dbReference type="Proteomes" id="UP000557566">
    <property type="component" value="Unassembled WGS sequence"/>
</dbReference>
<protein>
    <recommendedName>
        <fullName evidence="3">Chloramphenicol acetyltransferase-like domain protein</fullName>
    </recommendedName>
</protein>
<dbReference type="OrthoDB" id="21502at2759"/>
<dbReference type="InterPro" id="IPR023213">
    <property type="entry name" value="CAT-like_dom_sf"/>
</dbReference>
<evidence type="ECO:0000313" key="2">
    <source>
        <dbReference type="Proteomes" id="UP000557566"/>
    </source>
</evidence>
<dbReference type="EMBL" id="JAAVMX010000006">
    <property type="protein sequence ID" value="KAF4507135.1"/>
    <property type="molecule type" value="Genomic_DNA"/>
</dbReference>
<keyword evidence="2" id="KW-1185">Reference proteome</keyword>
<evidence type="ECO:0000313" key="1">
    <source>
        <dbReference type="EMBL" id="KAF4507135.1"/>
    </source>
</evidence>
<sequence>MDYFYHLFIGSKAPTASTPEDEVYPLYTLDDSNGTRNLFLTWVLRFNDVLDAQMLHDSLSRLLEICDWRKLGGRLRMTKKGNLEIHSPRRFTPERPAIAFSHDQNLELGIEEHSVAQHLPKQAGSPFTTPLSVDFRPLIGLPTMPITIKELISQDTPQLRLHITSFKDATLVALSRPHTLMDAMGYQALLNKE</sequence>
<comment type="caution">
    <text evidence="1">The sequence shown here is derived from an EMBL/GenBank/DDBJ whole genome shotgun (WGS) entry which is preliminary data.</text>
</comment>
<accession>A0A8H4LX14</accession>
<gene>
    <name evidence="1" type="ORF">G6O67_005803</name>
</gene>
<name>A0A8H4LX14_9HYPO</name>
<dbReference type="Gene3D" id="3.30.559.10">
    <property type="entry name" value="Chloramphenicol acetyltransferase-like domain"/>
    <property type="match status" value="1"/>
</dbReference>
<evidence type="ECO:0008006" key="3">
    <source>
        <dbReference type="Google" id="ProtNLM"/>
    </source>
</evidence>
<proteinExistence type="predicted"/>